<evidence type="ECO:0000256" key="2">
    <source>
        <dbReference type="ARBA" id="ARBA00023125"/>
    </source>
</evidence>
<sequence>MAPSAGRSDDARLRGAATKRARSRAAIQAAAAEVFAARGWLATRVEDIARAAGVSTPTAYNHFPGGKQQLMGEVYRPLVDPLLSAADAAIRSRVDPFEAVRAHVSALAQLARRHQRLTEALVIAVGEQTAKVGRPTVPDPSDIRIIVPLTAPLTQLLEYGQLARAFRDYPPAADTSSYHTNAILLRVFSRPDETPQDTARIALSQLIPALDR</sequence>
<dbReference type="Pfam" id="PF00440">
    <property type="entry name" value="TetR_N"/>
    <property type="match status" value="1"/>
</dbReference>
<gene>
    <name evidence="6" type="ORF">ACFQ3T_28910</name>
</gene>
<dbReference type="PRINTS" id="PR00455">
    <property type="entry name" value="HTHTETR"/>
</dbReference>
<dbReference type="Proteomes" id="UP001597168">
    <property type="component" value="Unassembled WGS sequence"/>
</dbReference>
<feature type="domain" description="HTH tetR-type" evidence="5">
    <location>
        <begin position="21"/>
        <end position="81"/>
    </location>
</feature>
<dbReference type="PANTHER" id="PTHR30055:SF234">
    <property type="entry name" value="HTH-TYPE TRANSCRIPTIONAL REGULATOR BETI"/>
    <property type="match status" value="1"/>
</dbReference>
<dbReference type="InterPro" id="IPR001647">
    <property type="entry name" value="HTH_TetR"/>
</dbReference>
<dbReference type="PANTHER" id="PTHR30055">
    <property type="entry name" value="HTH-TYPE TRANSCRIPTIONAL REGULATOR RUTR"/>
    <property type="match status" value="1"/>
</dbReference>
<evidence type="ECO:0000256" key="3">
    <source>
        <dbReference type="ARBA" id="ARBA00023163"/>
    </source>
</evidence>
<feature type="DNA-binding region" description="H-T-H motif" evidence="4">
    <location>
        <begin position="44"/>
        <end position="63"/>
    </location>
</feature>
<comment type="caution">
    <text evidence="6">The sequence shown here is derived from an EMBL/GenBank/DDBJ whole genome shotgun (WGS) entry which is preliminary data.</text>
</comment>
<accession>A0ABW3R2R8</accession>
<protein>
    <submittedName>
        <fullName evidence="6">TetR/AcrR family transcriptional regulator</fullName>
    </submittedName>
</protein>
<keyword evidence="1" id="KW-0805">Transcription regulation</keyword>
<name>A0ABW3R2R8_9PSEU</name>
<dbReference type="InterPro" id="IPR050109">
    <property type="entry name" value="HTH-type_TetR-like_transc_reg"/>
</dbReference>
<dbReference type="Gene3D" id="1.10.357.10">
    <property type="entry name" value="Tetracycline Repressor, domain 2"/>
    <property type="match status" value="1"/>
</dbReference>
<reference evidence="7" key="1">
    <citation type="journal article" date="2019" name="Int. J. Syst. Evol. Microbiol.">
        <title>The Global Catalogue of Microorganisms (GCM) 10K type strain sequencing project: providing services to taxonomists for standard genome sequencing and annotation.</title>
        <authorList>
            <consortium name="The Broad Institute Genomics Platform"/>
            <consortium name="The Broad Institute Genome Sequencing Center for Infectious Disease"/>
            <person name="Wu L."/>
            <person name="Ma J."/>
        </authorList>
    </citation>
    <scope>NUCLEOTIDE SEQUENCE [LARGE SCALE GENOMIC DNA]</scope>
    <source>
        <strain evidence="7">CCUG 60214</strain>
    </source>
</reference>
<dbReference type="EMBL" id="JBHTLK010000215">
    <property type="protein sequence ID" value="MFD1151169.1"/>
    <property type="molecule type" value="Genomic_DNA"/>
</dbReference>
<evidence type="ECO:0000313" key="7">
    <source>
        <dbReference type="Proteomes" id="UP001597168"/>
    </source>
</evidence>
<dbReference type="RefSeq" id="WP_380727932.1">
    <property type="nucleotide sequence ID" value="NZ_JBHTLK010000215.1"/>
</dbReference>
<evidence type="ECO:0000259" key="5">
    <source>
        <dbReference type="PROSITE" id="PS50977"/>
    </source>
</evidence>
<dbReference type="InterPro" id="IPR009057">
    <property type="entry name" value="Homeodomain-like_sf"/>
</dbReference>
<organism evidence="6 7">
    <name type="scientific">Saccharothrix hoggarensis</name>
    <dbReference type="NCBI Taxonomy" id="913853"/>
    <lineage>
        <taxon>Bacteria</taxon>
        <taxon>Bacillati</taxon>
        <taxon>Actinomycetota</taxon>
        <taxon>Actinomycetes</taxon>
        <taxon>Pseudonocardiales</taxon>
        <taxon>Pseudonocardiaceae</taxon>
        <taxon>Saccharothrix</taxon>
    </lineage>
</organism>
<proteinExistence type="predicted"/>
<keyword evidence="7" id="KW-1185">Reference proteome</keyword>
<dbReference type="PROSITE" id="PS50977">
    <property type="entry name" value="HTH_TETR_2"/>
    <property type="match status" value="1"/>
</dbReference>
<evidence type="ECO:0000256" key="1">
    <source>
        <dbReference type="ARBA" id="ARBA00023015"/>
    </source>
</evidence>
<keyword evidence="2 4" id="KW-0238">DNA-binding</keyword>
<evidence type="ECO:0000256" key="4">
    <source>
        <dbReference type="PROSITE-ProRule" id="PRU00335"/>
    </source>
</evidence>
<dbReference type="SUPFAM" id="SSF46689">
    <property type="entry name" value="Homeodomain-like"/>
    <property type="match status" value="1"/>
</dbReference>
<keyword evidence="3" id="KW-0804">Transcription</keyword>
<evidence type="ECO:0000313" key="6">
    <source>
        <dbReference type="EMBL" id="MFD1151169.1"/>
    </source>
</evidence>